<dbReference type="AlphaFoldDB" id="G9QHD1"/>
<protein>
    <submittedName>
        <fullName evidence="2">Uncharacterized protein</fullName>
    </submittedName>
</protein>
<dbReference type="PROSITE" id="PS50005">
    <property type="entry name" value="TPR"/>
    <property type="match status" value="1"/>
</dbReference>
<dbReference type="HOGENOM" id="CLU_598058_0_0_9"/>
<dbReference type="Proteomes" id="UP000011747">
    <property type="component" value="Unassembled WGS sequence"/>
</dbReference>
<name>G9QHD1_9BACI</name>
<dbReference type="Gene3D" id="1.25.40.10">
    <property type="entry name" value="Tetratricopeptide repeat domain"/>
    <property type="match status" value="1"/>
</dbReference>
<keyword evidence="3" id="KW-1185">Reference proteome</keyword>
<organism evidence="2 3">
    <name type="scientific">Bacillus smithii 7_3_47FAA</name>
    <dbReference type="NCBI Taxonomy" id="665952"/>
    <lineage>
        <taxon>Bacteria</taxon>
        <taxon>Bacillati</taxon>
        <taxon>Bacillota</taxon>
        <taxon>Bacilli</taxon>
        <taxon>Bacillales</taxon>
        <taxon>Bacillaceae</taxon>
        <taxon>Bacillus</taxon>
    </lineage>
</organism>
<evidence type="ECO:0000256" key="1">
    <source>
        <dbReference type="PROSITE-ProRule" id="PRU00339"/>
    </source>
</evidence>
<sequence>MAVYHMFKLIEASDSKKQTFFLIYFKNRLLAAIKPLRFNDHSQLYKAFQNGIVFQAPHPFIDTLIHQNRPSAIQSFQHLLKQWQHQYSSLEIAHILPLFDSILEKETIIKLVRDIFYEYRRNGKYFLAYRVIRLLKQYAPENPWVEQIANDLDFRKYDDIYQNDDALWEKDKLMAEQLFFERTAYDEKAYAKLQSELLEQNRLIDAAALSIHRLLHSRTPEQDYESLRTTLSTFLSDQDTALVLLQLHQQGAAFPALEYDLFDLLLKLHWYERAVNFLFDQHSPITEYQSQQFASILADPAIQMDEIQLEKINTLPVNKQNAGTIEKTIRLIIPLLLKKHDLNYVKKWLQPFEEQHIPLPSAAKINRMLAIQDDPDQQFLLGELYYEFQQLKKAIDCFSWEMELHPNDPKPVQWLAKIYSHLGMTEEAKAYQYMYSTMKK</sequence>
<dbReference type="RefSeq" id="WP_003352595.1">
    <property type="nucleotide sequence ID" value="NZ_JH414740.1"/>
</dbReference>
<dbReference type="InterPro" id="IPR019734">
    <property type="entry name" value="TPR_rpt"/>
</dbReference>
<reference evidence="2 3" key="1">
    <citation type="submission" date="2011-09" db="EMBL/GenBank/DDBJ databases">
        <title>The Genome Sequence of Bacillus smithii 7_3_47FAA.</title>
        <authorList>
            <consortium name="The Broad Institute Genome Sequencing Platform"/>
            <person name="Earl A."/>
            <person name="Ward D."/>
            <person name="Feldgarden M."/>
            <person name="Gevers D."/>
            <person name="Daigneault M."/>
            <person name="Strauss J."/>
            <person name="Allen-Vercoe E."/>
            <person name="Young S.K."/>
            <person name="Zeng Q."/>
            <person name="Gargeya S."/>
            <person name="Fitzgerald M."/>
            <person name="Haas B."/>
            <person name="Abouelleil A."/>
            <person name="Alvarado L."/>
            <person name="Arachchi H.M."/>
            <person name="Berlin A."/>
            <person name="Brown A."/>
            <person name="Chapman S.B."/>
            <person name="Chen Z."/>
            <person name="Dunbar C."/>
            <person name="Freedman E."/>
            <person name="Gearin G."/>
            <person name="Goldberg J."/>
            <person name="Griggs A."/>
            <person name="Gujja S."/>
            <person name="Heiman D."/>
            <person name="Howarth C."/>
            <person name="Larson L."/>
            <person name="Lui A."/>
            <person name="MacDonald P.J.P."/>
            <person name="Montmayeur A."/>
            <person name="Murphy C."/>
            <person name="Neiman D."/>
            <person name="Pearson M."/>
            <person name="Priest M."/>
            <person name="Roberts A."/>
            <person name="Saif S."/>
            <person name="Shea T."/>
            <person name="Shenoy N."/>
            <person name="Sisk P."/>
            <person name="Stolte C."/>
            <person name="Sykes S."/>
            <person name="Wortman J."/>
            <person name="Nusbaum C."/>
            <person name="Birren B."/>
        </authorList>
    </citation>
    <scope>NUCLEOTIDE SEQUENCE [LARGE SCALE GENOMIC DNA]</scope>
    <source>
        <strain evidence="2 3">7_3_47FAA</strain>
    </source>
</reference>
<dbReference type="PATRIC" id="fig|665952.3.peg.323"/>
<dbReference type="EMBL" id="ACWF01000012">
    <property type="protein sequence ID" value="EHL79428.1"/>
    <property type="molecule type" value="Genomic_DNA"/>
</dbReference>
<accession>G9QHD1</accession>
<keyword evidence="1" id="KW-0802">TPR repeat</keyword>
<evidence type="ECO:0000313" key="3">
    <source>
        <dbReference type="Proteomes" id="UP000011747"/>
    </source>
</evidence>
<gene>
    <name evidence="2" type="ORF">HMPREF1015_01190</name>
</gene>
<proteinExistence type="predicted"/>
<feature type="repeat" description="TPR" evidence="1">
    <location>
        <begin position="375"/>
        <end position="408"/>
    </location>
</feature>
<dbReference type="InterPro" id="IPR011990">
    <property type="entry name" value="TPR-like_helical_dom_sf"/>
</dbReference>
<dbReference type="SUPFAM" id="SSF48452">
    <property type="entry name" value="TPR-like"/>
    <property type="match status" value="1"/>
</dbReference>
<evidence type="ECO:0000313" key="2">
    <source>
        <dbReference type="EMBL" id="EHL79428.1"/>
    </source>
</evidence>
<comment type="caution">
    <text evidence="2">The sequence shown here is derived from an EMBL/GenBank/DDBJ whole genome shotgun (WGS) entry which is preliminary data.</text>
</comment>